<dbReference type="KEGG" id="palh:B1H58_11330"/>
<dbReference type="NCBIfam" id="TIGR02532">
    <property type="entry name" value="IV_pilin_GFxxxE"/>
    <property type="match status" value="1"/>
</dbReference>
<dbReference type="OrthoDB" id="6522830at2"/>
<evidence type="ECO:0000256" key="2">
    <source>
        <dbReference type="SAM" id="Phobius"/>
    </source>
</evidence>
<keyword evidence="2" id="KW-0812">Transmembrane</keyword>
<dbReference type="AlphaFoldDB" id="A0A1W6B673"/>
<feature type="domain" description="Prepilin peptidase dependent protein C-like C-terminal" evidence="3">
    <location>
        <begin position="29"/>
        <end position="97"/>
    </location>
</feature>
<dbReference type="Proteomes" id="UP000192900">
    <property type="component" value="Chromosome"/>
</dbReference>
<accession>A0A1W6B673</accession>
<name>A0A1W6B673_9GAMM</name>
<dbReference type="InterPro" id="IPR012902">
    <property type="entry name" value="N_methyl_site"/>
</dbReference>
<dbReference type="STRING" id="1891675.B1H58_11330"/>
<protein>
    <recommendedName>
        <fullName evidence="3">Prepilin peptidase dependent protein C-like C-terminal domain-containing protein</fullName>
    </recommendedName>
</protein>
<comment type="subcellular location">
    <subcellularLocation>
        <location evidence="1">Membrane</location>
        <topology evidence="1">Single-pass membrane protein</topology>
    </subcellularLocation>
</comment>
<evidence type="ECO:0000259" key="3">
    <source>
        <dbReference type="Pfam" id="PF12528"/>
    </source>
</evidence>
<dbReference type="RefSeq" id="WP_085070341.1">
    <property type="nucleotide sequence ID" value="NZ_CP019706.1"/>
</dbReference>
<evidence type="ECO:0000313" key="5">
    <source>
        <dbReference type="Proteomes" id="UP000192900"/>
    </source>
</evidence>
<sequence length="104" mass="11868">MPDERGFSIVEMLLALLLFAISLTALLHYQQMLAAGFYQQWQQREAWRVAALRLQGQESEGWQTSLHKLPAVEGCLLWRATAFRSGLSPVTLDQLRCDNSVPHR</sequence>
<keyword evidence="5" id="KW-1185">Reference proteome</keyword>
<dbReference type="Pfam" id="PF12528">
    <property type="entry name" value="T2SSppdC"/>
    <property type="match status" value="1"/>
</dbReference>
<proteinExistence type="predicted"/>
<dbReference type="EMBL" id="CP019706">
    <property type="protein sequence ID" value="ARJ42559.1"/>
    <property type="molecule type" value="Genomic_DNA"/>
</dbReference>
<dbReference type="InterPro" id="IPR022204">
    <property type="entry name" value="PpdC-like_C"/>
</dbReference>
<dbReference type="Pfam" id="PF07963">
    <property type="entry name" value="N_methyl"/>
    <property type="match status" value="1"/>
</dbReference>
<gene>
    <name evidence="4" type="ORF">B1H58_11330</name>
</gene>
<keyword evidence="2" id="KW-1133">Transmembrane helix</keyword>
<feature type="transmembrane region" description="Helical" evidence="2">
    <location>
        <begin position="6"/>
        <end position="29"/>
    </location>
</feature>
<organism evidence="4 5">
    <name type="scientific">Pantoea alhagi</name>
    <dbReference type="NCBI Taxonomy" id="1891675"/>
    <lineage>
        <taxon>Bacteria</taxon>
        <taxon>Pseudomonadati</taxon>
        <taxon>Pseudomonadota</taxon>
        <taxon>Gammaproteobacteria</taxon>
        <taxon>Enterobacterales</taxon>
        <taxon>Erwiniaceae</taxon>
        <taxon>Pantoea</taxon>
    </lineage>
</organism>
<keyword evidence="2" id="KW-0472">Membrane</keyword>
<reference evidence="4 5" key="1">
    <citation type="submission" date="2017-02" db="EMBL/GenBank/DDBJ databases">
        <title>Complete genome sequence of the drought resistance-promoting endophyte Pantoea alhagi LTYR-11Z.</title>
        <authorList>
            <person name="Zhang L."/>
        </authorList>
    </citation>
    <scope>NUCLEOTIDE SEQUENCE [LARGE SCALE GENOMIC DNA]</scope>
    <source>
        <strain evidence="4 5">LTYR-11Z</strain>
    </source>
</reference>
<evidence type="ECO:0000256" key="1">
    <source>
        <dbReference type="ARBA" id="ARBA00004167"/>
    </source>
</evidence>
<dbReference type="GO" id="GO:0016020">
    <property type="term" value="C:membrane"/>
    <property type="evidence" value="ECO:0007669"/>
    <property type="project" value="UniProtKB-SubCell"/>
</dbReference>
<evidence type="ECO:0000313" key="4">
    <source>
        <dbReference type="EMBL" id="ARJ42559.1"/>
    </source>
</evidence>